<dbReference type="Proteomes" id="UP000308760">
    <property type="component" value="Unassembled WGS sequence"/>
</dbReference>
<evidence type="ECO:0000313" key="2">
    <source>
        <dbReference type="Proteomes" id="UP000308760"/>
    </source>
</evidence>
<gene>
    <name evidence="1" type="ORF">FAB82_03460</name>
</gene>
<accession>A0A4S8QJ41</accession>
<proteinExistence type="predicted"/>
<comment type="caution">
    <text evidence="1">The sequence shown here is derived from an EMBL/GenBank/DDBJ whole genome shotgun (WGS) entry which is preliminary data.</text>
</comment>
<evidence type="ECO:0000313" key="1">
    <source>
        <dbReference type="EMBL" id="THV43025.1"/>
    </source>
</evidence>
<dbReference type="EMBL" id="STGY01000009">
    <property type="protein sequence ID" value="THV43025.1"/>
    <property type="molecule type" value="Genomic_DNA"/>
</dbReference>
<reference evidence="1 2" key="2">
    <citation type="submission" date="2019-05" db="EMBL/GenBank/DDBJ databases">
        <title>Glycomyces buryatensis sp. nov.</title>
        <authorList>
            <person name="Nikitina E."/>
        </authorList>
    </citation>
    <scope>NUCLEOTIDE SEQUENCE [LARGE SCALE GENOMIC DNA]</scope>
    <source>
        <strain evidence="1 2">18</strain>
    </source>
</reference>
<reference evidence="2" key="1">
    <citation type="submission" date="2019-04" db="EMBL/GenBank/DDBJ databases">
        <title>Nocardioides xinjiangensis sp. nov.</title>
        <authorList>
            <person name="Liu S."/>
        </authorList>
    </citation>
    <scope>NUCLEOTIDE SEQUENCE [LARGE SCALE GENOMIC DNA]</scope>
    <source>
        <strain evidence="2">18</strain>
    </source>
</reference>
<organism evidence="1 2">
    <name type="scientific">Glycomyces buryatensis</name>
    <dbReference type="NCBI Taxonomy" id="2570927"/>
    <lineage>
        <taxon>Bacteria</taxon>
        <taxon>Bacillati</taxon>
        <taxon>Actinomycetota</taxon>
        <taxon>Actinomycetes</taxon>
        <taxon>Glycomycetales</taxon>
        <taxon>Glycomycetaceae</taxon>
        <taxon>Glycomyces</taxon>
    </lineage>
</organism>
<protein>
    <submittedName>
        <fullName evidence="1">Uncharacterized protein</fullName>
    </submittedName>
</protein>
<dbReference type="OrthoDB" id="5189873at2"/>
<sequence length="103" mass="11615">MTRRQRPPLDPGRVYGLFVNAKGTAFVLRASASGRRMNVCLHHDEGPQIAVVCNPTEPGERFIRWQGRLWSSNPEDWKQDVKRLAFESIDAILAASRDAATRP</sequence>
<dbReference type="RefSeq" id="WP_136533156.1">
    <property type="nucleotide sequence ID" value="NZ_STGY01000009.1"/>
</dbReference>
<name>A0A4S8QJ41_9ACTN</name>
<dbReference type="AlphaFoldDB" id="A0A4S8QJ41"/>
<keyword evidence="2" id="KW-1185">Reference proteome</keyword>